<accession>A0A3A5MQZ8</accession>
<feature type="region of interest" description="Disordered" evidence="1">
    <location>
        <begin position="39"/>
        <end position="88"/>
    </location>
</feature>
<reference evidence="2 3" key="1">
    <citation type="submission" date="2018-09" db="EMBL/GenBank/DDBJ databases">
        <title>Novel species of Cryobacterium.</title>
        <authorList>
            <person name="Liu Q."/>
            <person name="Xin Y.-H."/>
        </authorList>
    </citation>
    <scope>NUCLEOTIDE SEQUENCE [LARGE SCALE GENOMIC DNA]</scope>
    <source>
        <strain evidence="2 3">Hh39</strain>
    </source>
</reference>
<protein>
    <submittedName>
        <fullName evidence="2">Uncharacterized protein</fullName>
    </submittedName>
</protein>
<keyword evidence="3" id="KW-1185">Reference proteome</keyword>
<comment type="caution">
    <text evidence="2">The sequence shown here is derived from an EMBL/GenBank/DDBJ whole genome shotgun (WGS) entry which is preliminary data.</text>
</comment>
<evidence type="ECO:0000313" key="3">
    <source>
        <dbReference type="Proteomes" id="UP000272015"/>
    </source>
</evidence>
<evidence type="ECO:0000313" key="2">
    <source>
        <dbReference type="EMBL" id="RJT89598.1"/>
    </source>
</evidence>
<name>A0A3A5MQZ8_9MICO</name>
<organism evidence="2 3">
    <name type="scientific">Cryobacterium melibiosiphilum</name>
    <dbReference type="NCBI Taxonomy" id="995039"/>
    <lineage>
        <taxon>Bacteria</taxon>
        <taxon>Bacillati</taxon>
        <taxon>Actinomycetota</taxon>
        <taxon>Actinomycetes</taxon>
        <taxon>Micrococcales</taxon>
        <taxon>Microbacteriaceae</taxon>
        <taxon>Cryobacterium</taxon>
    </lineage>
</organism>
<feature type="compositionally biased region" description="Low complexity" evidence="1">
    <location>
        <begin position="73"/>
        <end position="86"/>
    </location>
</feature>
<dbReference type="AlphaFoldDB" id="A0A3A5MQZ8"/>
<proteinExistence type="predicted"/>
<evidence type="ECO:0000256" key="1">
    <source>
        <dbReference type="SAM" id="MobiDB-lite"/>
    </source>
</evidence>
<dbReference type="EMBL" id="QZVS01000071">
    <property type="protein sequence ID" value="RJT89598.1"/>
    <property type="molecule type" value="Genomic_DNA"/>
</dbReference>
<gene>
    <name evidence="2" type="ORF">D6T64_06450</name>
</gene>
<sequence length="245" mass="23834">MPNSAPAADPPATYRPHAPRWALGGSVLVIACVAVAVGSGSGRTEPSGDGPALAAVAEPSPRPARPPAEPEAPEVSPDPSVTVPSAAPAPPAVSIPVAPVAAGPGIEVLPLAEETTGLPASEALPDLLQDPEPVDAEAAGRLVAGLPAVISPLPDSAVTASSVSASDETVTASLAATTSAVGMKVLAHYVAAFGAVGLSGTPATTSGDATVQTFYRGNDSVIVTIESAADGLTAYTLRGLFSAGA</sequence>
<dbReference type="Proteomes" id="UP000272015">
    <property type="component" value="Unassembled WGS sequence"/>
</dbReference>
<feature type="compositionally biased region" description="Pro residues" evidence="1">
    <location>
        <begin position="60"/>
        <end position="70"/>
    </location>
</feature>